<sequence length="171" mass="18923">MSDLVSLKLHEPRMTERGTKLLSPPFLAYLSACSTGSNKVEGLEDENLHLMTACQLAEFRHVIGTLWPVSDEHCVDVAKTVFSRVRAGLEAPPRRDSVKTDTEQSKEEEDVVDTAPLHIGVQDTFMSQTRKANIVYGGRWKGKEKATTAVEGNDDAWEDDNEDVCSLFGIG</sequence>
<reference evidence="3" key="1">
    <citation type="journal article" date="2023" name="Mol. Phylogenet. Evol.">
        <title>Genome-scale phylogeny and comparative genomics of the fungal order Sordariales.</title>
        <authorList>
            <person name="Hensen N."/>
            <person name="Bonometti L."/>
            <person name="Westerberg I."/>
            <person name="Brannstrom I.O."/>
            <person name="Guillou S."/>
            <person name="Cros-Aarteil S."/>
            <person name="Calhoun S."/>
            <person name="Haridas S."/>
            <person name="Kuo A."/>
            <person name="Mondo S."/>
            <person name="Pangilinan J."/>
            <person name="Riley R."/>
            <person name="LaButti K."/>
            <person name="Andreopoulos B."/>
            <person name="Lipzen A."/>
            <person name="Chen C."/>
            <person name="Yan M."/>
            <person name="Daum C."/>
            <person name="Ng V."/>
            <person name="Clum A."/>
            <person name="Steindorff A."/>
            <person name="Ohm R.A."/>
            <person name="Martin F."/>
            <person name="Silar P."/>
            <person name="Natvig D.O."/>
            <person name="Lalanne C."/>
            <person name="Gautier V."/>
            <person name="Ament-Velasquez S.L."/>
            <person name="Kruys A."/>
            <person name="Hutchinson M.I."/>
            <person name="Powell A.J."/>
            <person name="Barry K."/>
            <person name="Miller A.N."/>
            <person name="Grigoriev I.V."/>
            <person name="Debuchy R."/>
            <person name="Gladieux P."/>
            <person name="Hiltunen Thoren M."/>
            <person name="Johannesson H."/>
        </authorList>
    </citation>
    <scope>NUCLEOTIDE SEQUENCE</scope>
    <source>
        <strain evidence="3">CBS 990.96</strain>
    </source>
</reference>
<keyword evidence="4" id="KW-1185">Reference proteome</keyword>
<feature type="compositionally biased region" description="Basic and acidic residues" evidence="1">
    <location>
        <begin position="92"/>
        <end position="105"/>
    </location>
</feature>
<dbReference type="Pfam" id="PF12770">
    <property type="entry name" value="CHAT"/>
    <property type="match status" value="1"/>
</dbReference>
<evidence type="ECO:0000313" key="3">
    <source>
        <dbReference type="EMBL" id="KAK4228967.1"/>
    </source>
</evidence>
<gene>
    <name evidence="3" type="ORF">QBC38DRAFT_453782</name>
</gene>
<comment type="caution">
    <text evidence="3">The sequence shown here is derived from an EMBL/GenBank/DDBJ whole genome shotgun (WGS) entry which is preliminary data.</text>
</comment>
<feature type="domain" description="CHAT" evidence="2">
    <location>
        <begin position="25"/>
        <end position="89"/>
    </location>
</feature>
<reference evidence="3" key="2">
    <citation type="submission" date="2023-05" db="EMBL/GenBank/DDBJ databases">
        <authorList>
            <consortium name="Lawrence Berkeley National Laboratory"/>
            <person name="Steindorff A."/>
            <person name="Hensen N."/>
            <person name="Bonometti L."/>
            <person name="Westerberg I."/>
            <person name="Brannstrom I.O."/>
            <person name="Guillou S."/>
            <person name="Cros-Aarteil S."/>
            <person name="Calhoun S."/>
            <person name="Haridas S."/>
            <person name="Kuo A."/>
            <person name="Mondo S."/>
            <person name="Pangilinan J."/>
            <person name="Riley R."/>
            <person name="Labutti K."/>
            <person name="Andreopoulos B."/>
            <person name="Lipzen A."/>
            <person name="Chen C."/>
            <person name="Yanf M."/>
            <person name="Daum C."/>
            <person name="Ng V."/>
            <person name="Clum A."/>
            <person name="Ohm R."/>
            <person name="Martin F."/>
            <person name="Silar P."/>
            <person name="Natvig D."/>
            <person name="Lalanne C."/>
            <person name="Gautier V."/>
            <person name="Ament-Velasquez S.L."/>
            <person name="Kruys A."/>
            <person name="Hutchinson M.I."/>
            <person name="Powell A.J."/>
            <person name="Barry K."/>
            <person name="Miller A.N."/>
            <person name="Grigoriev I.V."/>
            <person name="Debuchy R."/>
            <person name="Gladieux P."/>
            <person name="Thoren M.H."/>
            <person name="Johannesson H."/>
        </authorList>
    </citation>
    <scope>NUCLEOTIDE SEQUENCE</scope>
    <source>
        <strain evidence="3">CBS 990.96</strain>
    </source>
</reference>
<dbReference type="Proteomes" id="UP001301958">
    <property type="component" value="Unassembled WGS sequence"/>
</dbReference>
<dbReference type="AlphaFoldDB" id="A0AAN7BT73"/>
<accession>A0AAN7BT73</accession>
<evidence type="ECO:0000259" key="2">
    <source>
        <dbReference type="Pfam" id="PF12770"/>
    </source>
</evidence>
<proteinExistence type="predicted"/>
<evidence type="ECO:0000313" key="4">
    <source>
        <dbReference type="Proteomes" id="UP001301958"/>
    </source>
</evidence>
<feature type="region of interest" description="Disordered" evidence="1">
    <location>
        <begin position="91"/>
        <end position="111"/>
    </location>
</feature>
<organism evidence="3 4">
    <name type="scientific">Podospora fimiseda</name>
    <dbReference type="NCBI Taxonomy" id="252190"/>
    <lineage>
        <taxon>Eukaryota</taxon>
        <taxon>Fungi</taxon>
        <taxon>Dikarya</taxon>
        <taxon>Ascomycota</taxon>
        <taxon>Pezizomycotina</taxon>
        <taxon>Sordariomycetes</taxon>
        <taxon>Sordariomycetidae</taxon>
        <taxon>Sordariales</taxon>
        <taxon>Podosporaceae</taxon>
        <taxon>Podospora</taxon>
    </lineage>
</organism>
<protein>
    <recommendedName>
        <fullName evidence="2">CHAT domain-containing protein</fullName>
    </recommendedName>
</protein>
<name>A0AAN7BT73_9PEZI</name>
<dbReference type="EMBL" id="MU865313">
    <property type="protein sequence ID" value="KAK4228967.1"/>
    <property type="molecule type" value="Genomic_DNA"/>
</dbReference>
<dbReference type="InterPro" id="IPR024983">
    <property type="entry name" value="CHAT_dom"/>
</dbReference>
<evidence type="ECO:0000256" key="1">
    <source>
        <dbReference type="SAM" id="MobiDB-lite"/>
    </source>
</evidence>